<reference evidence="2 3" key="1">
    <citation type="submission" date="2023-05" db="EMBL/GenBank/DDBJ databases">
        <authorList>
            <person name="Guo Y."/>
        </authorList>
    </citation>
    <scope>NUCLEOTIDE SEQUENCE [LARGE SCALE GENOMIC DNA]</scope>
    <source>
        <strain evidence="2 3">GR2756</strain>
    </source>
</reference>
<sequence>MEGQWLGKIEGKLSGTLRVELEDRGDDFRGHAYLYYGAQHGLPGFQFGLSLPKAPPFTAKVETIYLYANGGIMTREDKLRAEQDIVQRFNEPMPATLDVSFNAEGEAQGYVGVAGHPRKRRGRSNWNRPQRPVSDRRPQ</sequence>
<keyword evidence="3" id="KW-1185">Reference proteome</keyword>
<name>A0ABU3Q3C8_9SPHN</name>
<organism evidence="2 3">
    <name type="scientific">Sphingosinicella rhizophila</name>
    <dbReference type="NCBI Taxonomy" id="3050082"/>
    <lineage>
        <taxon>Bacteria</taxon>
        <taxon>Pseudomonadati</taxon>
        <taxon>Pseudomonadota</taxon>
        <taxon>Alphaproteobacteria</taxon>
        <taxon>Sphingomonadales</taxon>
        <taxon>Sphingosinicellaceae</taxon>
        <taxon>Sphingosinicella</taxon>
    </lineage>
</organism>
<comment type="caution">
    <text evidence="2">The sequence shown here is derived from an EMBL/GenBank/DDBJ whole genome shotgun (WGS) entry which is preliminary data.</text>
</comment>
<evidence type="ECO:0000256" key="1">
    <source>
        <dbReference type="SAM" id="MobiDB-lite"/>
    </source>
</evidence>
<feature type="region of interest" description="Disordered" evidence="1">
    <location>
        <begin position="113"/>
        <end position="139"/>
    </location>
</feature>
<protein>
    <submittedName>
        <fullName evidence="2">Uncharacterized protein</fullName>
    </submittedName>
</protein>
<evidence type="ECO:0000313" key="2">
    <source>
        <dbReference type="EMBL" id="MDT9597916.1"/>
    </source>
</evidence>
<evidence type="ECO:0000313" key="3">
    <source>
        <dbReference type="Proteomes" id="UP001259572"/>
    </source>
</evidence>
<dbReference type="EMBL" id="JAVUPU010000001">
    <property type="protein sequence ID" value="MDT9597916.1"/>
    <property type="molecule type" value="Genomic_DNA"/>
</dbReference>
<proteinExistence type="predicted"/>
<dbReference type="Proteomes" id="UP001259572">
    <property type="component" value="Unassembled WGS sequence"/>
</dbReference>
<gene>
    <name evidence="2" type="ORF">RQX22_03015</name>
</gene>
<dbReference type="RefSeq" id="WP_315723565.1">
    <property type="nucleotide sequence ID" value="NZ_JAVUPU010000001.1"/>
</dbReference>
<accession>A0ABU3Q3C8</accession>